<feature type="transmembrane region" description="Helical" evidence="1">
    <location>
        <begin position="314"/>
        <end position="336"/>
    </location>
</feature>
<evidence type="ECO:0000256" key="1">
    <source>
        <dbReference type="SAM" id="Phobius"/>
    </source>
</evidence>
<dbReference type="CDD" id="cd00077">
    <property type="entry name" value="HDc"/>
    <property type="match status" value="1"/>
</dbReference>
<dbReference type="InterPro" id="IPR011624">
    <property type="entry name" value="Metal-dep_PHydrolase_7TM_extra"/>
</dbReference>
<keyword evidence="1" id="KW-0812">Transmembrane</keyword>
<dbReference type="SMART" id="SM00471">
    <property type="entry name" value="HDc"/>
    <property type="match status" value="1"/>
</dbReference>
<dbReference type="Proteomes" id="UP000736328">
    <property type="component" value="Unassembled WGS sequence"/>
</dbReference>
<feature type="transmembrane region" description="Helical" evidence="1">
    <location>
        <begin position="348"/>
        <end position="368"/>
    </location>
</feature>
<keyword evidence="1" id="KW-0472">Membrane</keyword>
<dbReference type="PANTHER" id="PTHR36442:SF1">
    <property type="entry name" value="CYCLIC-DI-AMP PHOSPHODIESTERASE PGPH"/>
    <property type="match status" value="1"/>
</dbReference>
<evidence type="ECO:0000259" key="2">
    <source>
        <dbReference type="SMART" id="SM00471"/>
    </source>
</evidence>
<feature type="transmembrane region" description="Helical" evidence="1">
    <location>
        <begin position="28"/>
        <end position="49"/>
    </location>
</feature>
<feature type="transmembrane region" description="Helical" evidence="1">
    <location>
        <begin position="413"/>
        <end position="432"/>
    </location>
</feature>
<feature type="domain" description="HD/PDEase" evidence="2">
    <location>
        <begin position="525"/>
        <end position="681"/>
    </location>
</feature>
<dbReference type="NCBIfam" id="TIGR00277">
    <property type="entry name" value="HDIG"/>
    <property type="match status" value="1"/>
</dbReference>
<feature type="transmembrane region" description="Helical" evidence="1">
    <location>
        <begin position="480"/>
        <end position="500"/>
    </location>
</feature>
<dbReference type="SUPFAM" id="SSF109604">
    <property type="entry name" value="HD-domain/PDEase-like"/>
    <property type="match status" value="1"/>
</dbReference>
<keyword evidence="1" id="KW-1133">Transmembrane helix</keyword>
<evidence type="ECO:0000313" key="4">
    <source>
        <dbReference type="Proteomes" id="UP000736328"/>
    </source>
</evidence>
<evidence type="ECO:0000313" key="3">
    <source>
        <dbReference type="EMBL" id="MBI4726525.1"/>
    </source>
</evidence>
<dbReference type="Pfam" id="PF07697">
    <property type="entry name" value="7TMR-HDED"/>
    <property type="match status" value="1"/>
</dbReference>
<dbReference type="InterPro" id="IPR006675">
    <property type="entry name" value="HDIG_dom"/>
</dbReference>
<feature type="transmembrane region" description="Helical" evidence="1">
    <location>
        <begin position="441"/>
        <end position="460"/>
    </location>
</feature>
<dbReference type="InterPro" id="IPR011621">
    <property type="entry name" value="Metal-dep_PHydrolase_7TM_intra"/>
</dbReference>
<proteinExistence type="predicted"/>
<reference evidence="3" key="1">
    <citation type="submission" date="2020-07" db="EMBL/GenBank/DDBJ databases">
        <title>Huge and variable diversity of episymbiotic CPR bacteria and DPANN archaea in groundwater ecosystems.</title>
        <authorList>
            <person name="He C.Y."/>
            <person name="Keren R."/>
            <person name="Whittaker M."/>
            <person name="Farag I.F."/>
            <person name="Doudna J."/>
            <person name="Cate J.H.D."/>
            <person name="Banfield J.F."/>
        </authorList>
    </citation>
    <scope>NUCLEOTIDE SEQUENCE</scope>
    <source>
        <strain evidence="3">NC_groundwater_1520_Pr4_B-0.1um_53_5</strain>
    </source>
</reference>
<sequence length="743" mass="82173">MKLEVKNKLLKFFKAFWPLDAPARKRQIFWLKRAAIAFGLLLIVANLFSPARHDELELKEGDISNHDIVAPFDFPVLKYPGELAAQQDSAELNVLAIAYRSPEVDNKILGDIDRFLVRLSDLREEDEYLAVKKKKLESWRLNLSPATVNLLLSLPELYPFQQGFRSICRQTVTEGILPLTDQQSLELGDQIIIRQQDQLVRTRVQDLATAQSLPLLMKIKSEQAFPKSAPLAQAAAEAASGILVPNLNLDLEEVNNARLLARSNVSLAVGQVIKGERLAAAYQNIDAPAAQKLYSLKMRLDEIALSSRRGGWRYLLTLLSRLLALGFFLGILIIYLHRFRPEIFNHDSHLLLLASVVLLTMLGGWAVLGEQRLSPYLIPAAVGPMIISLIFDVTLGAVVAITGSLLLGVVTGFNFPLTVVMLASGAVAAFAARDLRGRLKFIVKSFLAISLINILAIAAVEYLRQAPAEQIKQSLALGPLNAALSVALALVLLPLLEAIFRVTTDYSLLELADPDRPLLKRLSLEAPGTFQHSLLVGNLAEAAALAIGANSLQSRIMGYYHDVGKLTKPDYFIENQNTGINRHDGLAPKMSHLVLVSHVKDGVELAKQRRMPQLIVDAIAQHHGTTLSKYFYLKALQTSEGGVLESDFRYPGPRPQSKEVGLVMLADVVEATVRSLKDHSAKRVRKVVRAIIAEKANQLELDESNLTLHELNLTGEAFMPVLTAVFHPRIEYPQTTLLEEKPR</sequence>
<dbReference type="PANTHER" id="PTHR36442">
    <property type="entry name" value="CYCLIC-DI-AMP PHOSPHODIESTERASE PGPH"/>
    <property type="match status" value="1"/>
</dbReference>
<accession>A0A933I9U0</accession>
<protein>
    <submittedName>
        <fullName evidence="3">HDIG domain-containing protein</fullName>
    </submittedName>
</protein>
<dbReference type="AlphaFoldDB" id="A0A933I9U0"/>
<dbReference type="InterPro" id="IPR003607">
    <property type="entry name" value="HD/PDEase_dom"/>
</dbReference>
<comment type="caution">
    <text evidence="3">The sequence shown here is derived from an EMBL/GenBank/DDBJ whole genome shotgun (WGS) entry which is preliminary data.</text>
</comment>
<dbReference type="Pfam" id="PF01966">
    <property type="entry name" value="HD"/>
    <property type="match status" value="1"/>
</dbReference>
<dbReference type="Gene3D" id="1.10.3210.10">
    <property type="entry name" value="Hypothetical protein af1432"/>
    <property type="match status" value="1"/>
</dbReference>
<dbReference type="InterPro" id="IPR052722">
    <property type="entry name" value="PgpH_phosphodiesterase"/>
</dbReference>
<dbReference type="EMBL" id="JACQXR010000057">
    <property type="protein sequence ID" value="MBI4726525.1"/>
    <property type="molecule type" value="Genomic_DNA"/>
</dbReference>
<feature type="transmembrane region" description="Helical" evidence="1">
    <location>
        <begin position="380"/>
        <end position="407"/>
    </location>
</feature>
<organism evidence="3 4">
    <name type="scientific">candidate division TA06 bacterium</name>
    <dbReference type="NCBI Taxonomy" id="2250710"/>
    <lineage>
        <taxon>Bacteria</taxon>
        <taxon>Bacteria division TA06</taxon>
    </lineage>
</organism>
<dbReference type="InterPro" id="IPR006674">
    <property type="entry name" value="HD_domain"/>
</dbReference>
<name>A0A933I9U0_UNCT6</name>
<gene>
    <name evidence="3" type="ORF">HY768_04765</name>
</gene>
<dbReference type="Pfam" id="PF07698">
    <property type="entry name" value="7TM-7TMR_HD"/>
    <property type="match status" value="1"/>
</dbReference>